<feature type="region of interest" description="Disordered" evidence="1">
    <location>
        <begin position="102"/>
        <end position="124"/>
    </location>
</feature>
<dbReference type="SUPFAM" id="SSF49899">
    <property type="entry name" value="Concanavalin A-like lectins/glucanases"/>
    <property type="match status" value="1"/>
</dbReference>
<feature type="compositionally biased region" description="Polar residues" evidence="1">
    <location>
        <begin position="102"/>
        <end position="117"/>
    </location>
</feature>
<reference evidence="3 4" key="1">
    <citation type="journal article" date="2019" name="Sci. Rep.">
        <title>Orb-weaving spider Araneus ventricosus genome elucidates the spidroin gene catalogue.</title>
        <authorList>
            <person name="Kono N."/>
            <person name="Nakamura H."/>
            <person name="Ohtoshi R."/>
            <person name="Moran D.A.P."/>
            <person name="Shinohara A."/>
            <person name="Yoshida Y."/>
            <person name="Fujiwara M."/>
            <person name="Mori M."/>
            <person name="Tomita M."/>
            <person name="Arakawa K."/>
        </authorList>
    </citation>
    <scope>NUCLEOTIDE SEQUENCE [LARGE SCALE GENOMIC DNA]</scope>
</reference>
<dbReference type="GO" id="GO:0016020">
    <property type="term" value="C:membrane"/>
    <property type="evidence" value="ECO:0007669"/>
    <property type="project" value="InterPro"/>
</dbReference>
<evidence type="ECO:0000256" key="1">
    <source>
        <dbReference type="SAM" id="MobiDB-lite"/>
    </source>
</evidence>
<dbReference type="Pfam" id="PF00629">
    <property type="entry name" value="MAM"/>
    <property type="match status" value="1"/>
</dbReference>
<dbReference type="InterPro" id="IPR000998">
    <property type="entry name" value="MAM_dom"/>
</dbReference>
<protein>
    <recommendedName>
        <fullName evidence="2">MAM domain-containing protein</fullName>
    </recommendedName>
</protein>
<dbReference type="Proteomes" id="UP000499080">
    <property type="component" value="Unassembled WGS sequence"/>
</dbReference>
<dbReference type="PROSITE" id="PS50060">
    <property type="entry name" value="MAM_2"/>
    <property type="match status" value="1"/>
</dbReference>
<organism evidence="3 4">
    <name type="scientific">Araneus ventricosus</name>
    <name type="common">Orbweaver spider</name>
    <name type="synonym">Epeira ventricosa</name>
    <dbReference type="NCBI Taxonomy" id="182803"/>
    <lineage>
        <taxon>Eukaryota</taxon>
        <taxon>Metazoa</taxon>
        <taxon>Ecdysozoa</taxon>
        <taxon>Arthropoda</taxon>
        <taxon>Chelicerata</taxon>
        <taxon>Arachnida</taxon>
        <taxon>Araneae</taxon>
        <taxon>Araneomorphae</taxon>
        <taxon>Entelegynae</taxon>
        <taxon>Araneoidea</taxon>
        <taxon>Araneidae</taxon>
        <taxon>Araneus</taxon>
    </lineage>
</organism>
<accession>A0A4Y2DN98</accession>
<comment type="caution">
    <text evidence="3">The sequence shown here is derived from an EMBL/GenBank/DDBJ whole genome shotgun (WGS) entry which is preliminary data.</text>
</comment>
<evidence type="ECO:0000313" key="4">
    <source>
        <dbReference type="Proteomes" id="UP000499080"/>
    </source>
</evidence>
<proteinExistence type="predicted"/>
<dbReference type="InterPro" id="IPR051560">
    <property type="entry name" value="MAM_domain-containing"/>
</dbReference>
<dbReference type="InterPro" id="IPR013320">
    <property type="entry name" value="ConA-like_dom_sf"/>
</dbReference>
<dbReference type="PANTHER" id="PTHR23282">
    <property type="entry name" value="APICAL ENDOSOMAL GLYCOPROTEIN PRECURSOR"/>
    <property type="match status" value="1"/>
</dbReference>
<evidence type="ECO:0000313" key="3">
    <source>
        <dbReference type="EMBL" id="GBM17298.1"/>
    </source>
</evidence>
<gene>
    <name evidence="3" type="ORF">AVEN_252719_1</name>
</gene>
<dbReference type="PANTHER" id="PTHR23282:SF101">
    <property type="entry name" value="MAM DOMAIN-CONTAINING PROTEIN"/>
    <property type="match status" value="1"/>
</dbReference>
<dbReference type="EMBL" id="BGPR01089934">
    <property type="protein sequence ID" value="GBM17298.1"/>
    <property type="molecule type" value="Genomic_DNA"/>
</dbReference>
<dbReference type="Gene3D" id="2.60.120.200">
    <property type="match status" value="1"/>
</dbReference>
<keyword evidence="4" id="KW-1185">Reference proteome</keyword>
<dbReference type="OrthoDB" id="6107927at2759"/>
<name>A0A4Y2DN98_ARAVE</name>
<feature type="domain" description="MAM" evidence="2">
    <location>
        <begin position="1"/>
        <end position="68"/>
    </location>
</feature>
<evidence type="ECO:0000259" key="2">
    <source>
        <dbReference type="PROSITE" id="PS50060"/>
    </source>
</evidence>
<sequence>MRREENVTESTLWLMTDDQGDTWKRGMAVLKSSILYNQVVFRGVTGEGRNGFMALDDIRIRSGEYCQLLPPVADPLFEAVARLACTFDDKTLCSWTQDKSTLSWKFGSGTSLDSTGPKQPVGGK</sequence>
<feature type="non-terminal residue" evidence="3">
    <location>
        <position position="124"/>
    </location>
</feature>
<dbReference type="AlphaFoldDB" id="A0A4Y2DN98"/>